<reference evidence="1 2" key="1">
    <citation type="journal article" date="2019" name="Int. J. Syst. Evol. Microbiol.">
        <title>The Global Catalogue of Microorganisms (GCM) 10K type strain sequencing project: providing services to taxonomists for standard genome sequencing and annotation.</title>
        <authorList>
            <consortium name="The Broad Institute Genomics Platform"/>
            <consortium name="The Broad Institute Genome Sequencing Center for Infectious Disease"/>
            <person name="Wu L."/>
            <person name="Ma J."/>
        </authorList>
    </citation>
    <scope>NUCLEOTIDE SEQUENCE [LARGE SCALE GENOMIC DNA]</scope>
    <source>
        <strain evidence="1 2">CGMCC 1.12720</strain>
    </source>
</reference>
<protein>
    <submittedName>
        <fullName evidence="1">Uncharacterized protein</fullName>
    </submittedName>
</protein>
<evidence type="ECO:0000313" key="1">
    <source>
        <dbReference type="EMBL" id="GGF55515.1"/>
    </source>
</evidence>
<accession>A0ACB5PN77</accession>
<gene>
    <name evidence="1" type="ORF">GCM10011375_08430</name>
</gene>
<dbReference type="EMBL" id="BMFN01000001">
    <property type="protein sequence ID" value="GGF55515.1"/>
    <property type="molecule type" value="Genomic_DNA"/>
</dbReference>
<dbReference type="Proteomes" id="UP000605392">
    <property type="component" value="Unassembled WGS sequence"/>
</dbReference>
<name>A0ACB5PN77_9BACT</name>
<organism evidence="1 2">
    <name type="scientific">Hymenobacter qilianensis</name>
    <dbReference type="NCBI Taxonomy" id="1385715"/>
    <lineage>
        <taxon>Bacteria</taxon>
        <taxon>Pseudomonadati</taxon>
        <taxon>Bacteroidota</taxon>
        <taxon>Cytophagia</taxon>
        <taxon>Cytophagales</taxon>
        <taxon>Hymenobacteraceae</taxon>
        <taxon>Hymenobacter</taxon>
    </lineage>
</organism>
<sequence>MNSSLKLFLLILLVAAAAQLVLPWWIITPIALVLAFMIGRRSWGAFLAGFAGVGLGWLVLAGWLNIQNEGHLSHRVAELIPLGGSGWLLVLVTAVLGGLVGGLAALAGVWLRQAFAKSHQAPSA</sequence>
<proteinExistence type="predicted"/>
<comment type="caution">
    <text evidence="1">The sequence shown here is derived from an EMBL/GenBank/DDBJ whole genome shotgun (WGS) entry which is preliminary data.</text>
</comment>
<evidence type="ECO:0000313" key="2">
    <source>
        <dbReference type="Proteomes" id="UP000605392"/>
    </source>
</evidence>
<keyword evidence="2" id="KW-1185">Reference proteome</keyword>